<dbReference type="PANTHER" id="PTHR45947:SF3">
    <property type="entry name" value="SULFOQUINOVOSYL TRANSFERASE SQD2"/>
    <property type="match status" value="1"/>
</dbReference>
<dbReference type="GO" id="GO:0016758">
    <property type="term" value="F:hexosyltransferase activity"/>
    <property type="evidence" value="ECO:0007669"/>
    <property type="project" value="TreeGrafter"/>
</dbReference>
<dbReference type="Pfam" id="PF13692">
    <property type="entry name" value="Glyco_trans_1_4"/>
    <property type="match status" value="1"/>
</dbReference>
<evidence type="ECO:0000313" key="2">
    <source>
        <dbReference type="Proteomes" id="UP000050865"/>
    </source>
</evidence>
<dbReference type="STRING" id="1423730.FC75_GL000965"/>
<protein>
    <submittedName>
        <fullName evidence="1">Glycosyltransferase</fullName>
    </submittedName>
</protein>
<dbReference type="OrthoDB" id="9787617at2"/>
<dbReference type="RefSeq" id="WP_054662127.1">
    <property type="nucleotide sequence ID" value="NZ_AYZJ01000019.1"/>
</dbReference>
<dbReference type="InterPro" id="IPR050194">
    <property type="entry name" value="Glycosyltransferase_grp1"/>
</dbReference>
<accession>A0A0R2FAD9</accession>
<keyword evidence="1" id="KW-0808">Transferase</keyword>
<dbReference type="EMBL" id="AYZJ01000019">
    <property type="protein sequence ID" value="KRN25054.1"/>
    <property type="molecule type" value="Genomic_DNA"/>
</dbReference>
<dbReference type="SUPFAM" id="SSF53756">
    <property type="entry name" value="UDP-Glycosyltransferase/glycogen phosphorylase"/>
    <property type="match status" value="1"/>
</dbReference>
<dbReference type="AlphaFoldDB" id="A0A0R2FAD9"/>
<dbReference type="Proteomes" id="UP000050865">
    <property type="component" value="Unassembled WGS sequence"/>
</dbReference>
<comment type="caution">
    <text evidence="1">The sequence shown here is derived from an EMBL/GenBank/DDBJ whole genome shotgun (WGS) entry which is preliminary data.</text>
</comment>
<dbReference type="PANTHER" id="PTHR45947">
    <property type="entry name" value="SULFOQUINOVOSYL TRANSFERASE SQD2"/>
    <property type="match status" value="1"/>
</dbReference>
<reference evidence="1 2" key="1">
    <citation type="journal article" date="2015" name="Genome Announc.">
        <title>Expanding the biotechnology potential of lactobacilli through comparative genomics of 213 strains and associated genera.</title>
        <authorList>
            <person name="Sun Z."/>
            <person name="Harris H.M."/>
            <person name="McCann A."/>
            <person name="Guo C."/>
            <person name="Argimon S."/>
            <person name="Zhang W."/>
            <person name="Yang X."/>
            <person name="Jeffery I.B."/>
            <person name="Cooney J.C."/>
            <person name="Kagawa T.F."/>
            <person name="Liu W."/>
            <person name="Song Y."/>
            <person name="Salvetti E."/>
            <person name="Wrobel A."/>
            <person name="Rasinkangas P."/>
            <person name="Parkhill J."/>
            <person name="Rea M.C."/>
            <person name="O'Sullivan O."/>
            <person name="Ritari J."/>
            <person name="Douillard F.P."/>
            <person name="Paul Ross R."/>
            <person name="Yang R."/>
            <person name="Briner A.E."/>
            <person name="Felis G.E."/>
            <person name="de Vos W.M."/>
            <person name="Barrangou R."/>
            <person name="Klaenhammer T.R."/>
            <person name="Caufield P.W."/>
            <person name="Cui Y."/>
            <person name="Zhang H."/>
            <person name="O'Toole P.W."/>
        </authorList>
    </citation>
    <scope>NUCLEOTIDE SEQUENCE [LARGE SCALE GENOMIC DNA]</scope>
    <source>
        <strain evidence="1 2">DSM 22697</strain>
    </source>
</reference>
<gene>
    <name evidence="1" type="ORF">FC75_GL000965</name>
</gene>
<organism evidence="1 2">
    <name type="scientific">Lacticaseibacillus camelliae DSM 22697 = JCM 13995</name>
    <dbReference type="NCBI Taxonomy" id="1423730"/>
    <lineage>
        <taxon>Bacteria</taxon>
        <taxon>Bacillati</taxon>
        <taxon>Bacillota</taxon>
        <taxon>Bacilli</taxon>
        <taxon>Lactobacillales</taxon>
        <taxon>Lactobacillaceae</taxon>
        <taxon>Lacticaseibacillus</taxon>
    </lineage>
</organism>
<proteinExistence type="predicted"/>
<dbReference type="PATRIC" id="fig|1423730.4.peg.1017"/>
<sequence>MHVMMTMENVKMDGVKRASTVLGNALAAESEIDLWYYSLAETTPFFELDAPLIVAQPAADPSLANFFGADPYAVYRDQITDLVFQIKRLAIDVVILPAGLLNSFAPLLKAQCPNVRLIGWMHNNFNTYMNDYYQEMQAEFVAGLKAVDELIVLTDADYDEYRRYNEHIVKIYNPLTIDAAQSDLSQPIVAFTGRIAIQHKGIDLLLRAAPTLTPGWRIAIAGDGAPEDMARFQALVAELGVADRIIYRGALKDDALKRHYQDASVFVSTSRWEGMPLVIGEAMASGLPVVAMSNSGSDEFLQNGRYGYLTAPADVADFSQHLNLMTRNASLRQHFSRRSLKRAQDFGIDQIVSEWLPLLGVTQWNDNYDAMMG</sequence>
<evidence type="ECO:0000313" key="1">
    <source>
        <dbReference type="EMBL" id="KRN25054.1"/>
    </source>
</evidence>
<keyword evidence="2" id="KW-1185">Reference proteome</keyword>
<dbReference type="Gene3D" id="3.40.50.2000">
    <property type="entry name" value="Glycogen Phosphorylase B"/>
    <property type="match status" value="2"/>
</dbReference>
<name>A0A0R2FAD9_9LACO</name>